<keyword evidence="1" id="KW-0805">Transcription regulation</keyword>
<reference evidence="7" key="1">
    <citation type="journal article" date="2019" name="Int. J. Syst. Evol. Microbiol.">
        <title>The Global Catalogue of Microorganisms (GCM) 10K type strain sequencing project: providing services to taxonomists for standard genome sequencing and annotation.</title>
        <authorList>
            <consortium name="The Broad Institute Genomics Platform"/>
            <consortium name="The Broad Institute Genome Sequencing Center for Infectious Disease"/>
            <person name="Wu L."/>
            <person name="Ma J."/>
        </authorList>
    </citation>
    <scope>NUCLEOTIDE SEQUENCE [LARGE SCALE GENOMIC DNA]</scope>
    <source>
        <strain evidence="7">CCUG 51943</strain>
    </source>
</reference>
<evidence type="ECO:0000259" key="5">
    <source>
        <dbReference type="PROSITE" id="PS50977"/>
    </source>
</evidence>
<evidence type="ECO:0000256" key="3">
    <source>
        <dbReference type="ARBA" id="ARBA00023163"/>
    </source>
</evidence>
<dbReference type="InterPro" id="IPR001647">
    <property type="entry name" value="HTH_TetR"/>
</dbReference>
<dbReference type="RefSeq" id="WP_376999145.1">
    <property type="nucleotide sequence ID" value="NZ_JBHSQE010000001.1"/>
</dbReference>
<dbReference type="InterPro" id="IPR036271">
    <property type="entry name" value="Tet_transcr_reg_TetR-rel_C_sf"/>
</dbReference>
<gene>
    <name evidence="6" type="ORF">ACFPUZ_01400</name>
</gene>
<keyword evidence="2 4" id="KW-0238">DNA-binding</keyword>
<dbReference type="PRINTS" id="PR00455">
    <property type="entry name" value="HTHTETR"/>
</dbReference>
<evidence type="ECO:0000313" key="6">
    <source>
        <dbReference type="EMBL" id="MFC6145466.1"/>
    </source>
</evidence>
<dbReference type="PANTHER" id="PTHR30055:SF151">
    <property type="entry name" value="TRANSCRIPTIONAL REGULATORY PROTEIN"/>
    <property type="match status" value="1"/>
</dbReference>
<accession>A0ABW1Q7X2</accession>
<dbReference type="Gene3D" id="1.10.10.60">
    <property type="entry name" value="Homeodomain-like"/>
    <property type="match status" value="1"/>
</dbReference>
<dbReference type="Gene3D" id="1.10.357.10">
    <property type="entry name" value="Tetracycline Repressor, domain 2"/>
    <property type="match status" value="1"/>
</dbReference>
<evidence type="ECO:0000256" key="4">
    <source>
        <dbReference type="PROSITE-ProRule" id="PRU00335"/>
    </source>
</evidence>
<dbReference type="Pfam" id="PF00440">
    <property type="entry name" value="TetR_N"/>
    <property type="match status" value="1"/>
</dbReference>
<sequence length="178" mass="18259">MQLTRDSIIAAAVTILDTYGLADMSMRRVATSLGVAPGALYWHIANKQQLITAIAEEILSPVLSDPAPGGAAEVAGALRTAMLSRRDGAEVVAAALSQPDSPTRADVEKRLGQSLPGDADLVRIGAATLLHLVLGATALEQARAQHAADTGAELPGDASADFRRGVSLLLAGLSTSRG</sequence>
<dbReference type="SUPFAM" id="SSF48498">
    <property type="entry name" value="Tetracyclin repressor-like, C-terminal domain"/>
    <property type="match status" value="1"/>
</dbReference>
<keyword evidence="7" id="KW-1185">Reference proteome</keyword>
<evidence type="ECO:0000313" key="7">
    <source>
        <dbReference type="Proteomes" id="UP001596244"/>
    </source>
</evidence>
<dbReference type="PANTHER" id="PTHR30055">
    <property type="entry name" value="HTH-TYPE TRANSCRIPTIONAL REGULATOR RUTR"/>
    <property type="match status" value="1"/>
</dbReference>
<organism evidence="6 7">
    <name type="scientific">Corynebacterium nasicanis</name>
    <dbReference type="NCBI Taxonomy" id="1448267"/>
    <lineage>
        <taxon>Bacteria</taxon>
        <taxon>Bacillati</taxon>
        <taxon>Actinomycetota</taxon>
        <taxon>Actinomycetes</taxon>
        <taxon>Mycobacteriales</taxon>
        <taxon>Corynebacteriaceae</taxon>
        <taxon>Corynebacterium</taxon>
    </lineage>
</organism>
<protein>
    <submittedName>
        <fullName evidence="6">TetR family transcriptional regulator</fullName>
    </submittedName>
</protein>
<feature type="domain" description="HTH tetR-type" evidence="5">
    <location>
        <begin position="2"/>
        <end position="62"/>
    </location>
</feature>
<dbReference type="SUPFAM" id="SSF46689">
    <property type="entry name" value="Homeodomain-like"/>
    <property type="match status" value="1"/>
</dbReference>
<dbReference type="Proteomes" id="UP001596244">
    <property type="component" value="Unassembled WGS sequence"/>
</dbReference>
<feature type="DNA-binding region" description="H-T-H motif" evidence="4">
    <location>
        <begin position="25"/>
        <end position="44"/>
    </location>
</feature>
<name>A0ABW1Q7X2_9CORY</name>
<comment type="caution">
    <text evidence="6">The sequence shown here is derived from an EMBL/GenBank/DDBJ whole genome shotgun (WGS) entry which is preliminary data.</text>
</comment>
<keyword evidence="3" id="KW-0804">Transcription</keyword>
<dbReference type="InterPro" id="IPR050109">
    <property type="entry name" value="HTH-type_TetR-like_transc_reg"/>
</dbReference>
<proteinExistence type="predicted"/>
<dbReference type="InterPro" id="IPR009057">
    <property type="entry name" value="Homeodomain-like_sf"/>
</dbReference>
<dbReference type="PROSITE" id="PS50977">
    <property type="entry name" value="HTH_TETR_2"/>
    <property type="match status" value="1"/>
</dbReference>
<evidence type="ECO:0000256" key="1">
    <source>
        <dbReference type="ARBA" id="ARBA00023015"/>
    </source>
</evidence>
<evidence type="ECO:0000256" key="2">
    <source>
        <dbReference type="ARBA" id="ARBA00023125"/>
    </source>
</evidence>
<dbReference type="EMBL" id="JBHSQE010000001">
    <property type="protein sequence ID" value="MFC6145466.1"/>
    <property type="molecule type" value="Genomic_DNA"/>
</dbReference>